<feature type="transmembrane region" description="Helical" evidence="10">
    <location>
        <begin position="214"/>
        <end position="232"/>
    </location>
</feature>
<evidence type="ECO:0000313" key="11">
    <source>
        <dbReference type="EMBL" id="RKF19928.1"/>
    </source>
</evidence>
<keyword evidence="1 10" id="KW-0813">Transport</keyword>
<feature type="modified residue" description="FMN phosphoryl threonine" evidence="10">
    <location>
        <position position="183"/>
    </location>
</feature>
<keyword evidence="10" id="KW-1003">Cell membrane</keyword>
<accession>A0A420EGY2</accession>
<comment type="caution">
    <text evidence="11">The sequence shown here is derived from an EMBL/GenBank/DDBJ whole genome shotgun (WGS) entry which is preliminary data.</text>
</comment>
<dbReference type="GO" id="GO:0005886">
    <property type="term" value="C:plasma membrane"/>
    <property type="evidence" value="ECO:0007669"/>
    <property type="project" value="UniProtKB-SubCell"/>
</dbReference>
<feature type="transmembrane region" description="Helical" evidence="10">
    <location>
        <begin position="92"/>
        <end position="110"/>
    </location>
</feature>
<gene>
    <name evidence="11" type="primary">rsxD</name>
    <name evidence="10" type="synonym">rnfD</name>
    <name evidence="11" type="ORF">DBZ36_05590</name>
</gene>
<keyword evidence="3 10" id="KW-0285">Flavoprotein</keyword>
<feature type="transmembrane region" description="Helical" evidence="10">
    <location>
        <begin position="319"/>
        <end position="337"/>
    </location>
</feature>
<dbReference type="Pfam" id="PF03116">
    <property type="entry name" value="NQR2_RnfD_RnfE"/>
    <property type="match status" value="1"/>
</dbReference>
<evidence type="ECO:0000256" key="7">
    <source>
        <dbReference type="ARBA" id="ARBA00022982"/>
    </source>
</evidence>
<reference evidence="11 12" key="1">
    <citation type="submission" date="2018-09" db="EMBL/GenBank/DDBJ databases">
        <authorList>
            <person name="Wang Z."/>
        </authorList>
    </citation>
    <scope>NUCLEOTIDE SEQUENCE [LARGE SCALE GENOMIC DNA]</scope>
    <source>
        <strain evidence="11 12">ALS 81</strain>
    </source>
</reference>
<keyword evidence="4 10" id="KW-0288">FMN</keyword>
<dbReference type="EMBL" id="RAQO01000004">
    <property type="protein sequence ID" value="RKF19928.1"/>
    <property type="molecule type" value="Genomic_DNA"/>
</dbReference>
<dbReference type="OrthoDB" id="9776359at2"/>
<dbReference type="GO" id="GO:0022900">
    <property type="term" value="P:electron transport chain"/>
    <property type="evidence" value="ECO:0007669"/>
    <property type="project" value="UniProtKB-UniRule"/>
</dbReference>
<dbReference type="InterPro" id="IPR011303">
    <property type="entry name" value="RnfD_bac"/>
</dbReference>
<dbReference type="AlphaFoldDB" id="A0A420EGY2"/>
<comment type="function">
    <text evidence="10">Part of a membrane-bound complex that couples electron transfer with translocation of ions across the membrane.</text>
</comment>
<keyword evidence="5 10" id="KW-0812">Transmembrane</keyword>
<dbReference type="GO" id="GO:0055085">
    <property type="term" value="P:transmembrane transport"/>
    <property type="evidence" value="ECO:0007669"/>
    <property type="project" value="InterPro"/>
</dbReference>
<feature type="transmembrane region" description="Helical" evidence="10">
    <location>
        <begin position="40"/>
        <end position="61"/>
    </location>
</feature>
<dbReference type="PANTHER" id="PTHR30578:SF0">
    <property type="entry name" value="ION-TRANSLOCATING OXIDOREDUCTASE COMPLEX SUBUNIT D"/>
    <property type="match status" value="1"/>
</dbReference>
<keyword evidence="6 10" id="KW-1278">Translocase</keyword>
<keyword evidence="10" id="KW-0997">Cell inner membrane</keyword>
<evidence type="ECO:0000313" key="12">
    <source>
        <dbReference type="Proteomes" id="UP000286482"/>
    </source>
</evidence>
<keyword evidence="7 10" id="KW-0249">Electron transport</keyword>
<comment type="subcellular location">
    <subcellularLocation>
        <location evidence="10">Cell inner membrane</location>
        <topology evidence="10">Multi-pass membrane protein</topology>
    </subcellularLocation>
</comment>
<proteinExistence type="inferred from homology"/>
<keyword evidence="8 10" id="KW-1133">Transmembrane helix</keyword>
<dbReference type="Proteomes" id="UP000286482">
    <property type="component" value="Unassembled WGS sequence"/>
</dbReference>
<evidence type="ECO:0000256" key="5">
    <source>
        <dbReference type="ARBA" id="ARBA00022692"/>
    </source>
</evidence>
<dbReference type="NCBIfam" id="TIGR01946">
    <property type="entry name" value="rnfD"/>
    <property type="match status" value="1"/>
</dbReference>
<feature type="transmembrane region" description="Helical" evidence="10">
    <location>
        <begin position="263"/>
        <end position="283"/>
    </location>
</feature>
<evidence type="ECO:0000256" key="8">
    <source>
        <dbReference type="ARBA" id="ARBA00022989"/>
    </source>
</evidence>
<feature type="transmembrane region" description="Helical" evidence="10">
    <location>
        <begin position="239"/>
        <end position="257"/>
    </location>
</feature>
<comment type="similarity">
    <text evidence="10">Belongs to the NqrB/RnfD family.</text>
</comment>
<dbReference type="EC" id="7.-.-.-" evidence="10"/>
<name>A0A420EGY2_9ALTE</name>
<feature type="transmembrane region" description="Helical" evidence="10">
    <location>
        <begin position="68"/>
        <end position="86"/>
    </location>
</feature>
<evidence type="ECO:0000256" key="1">
    <source>
        <dbReference type="ARBA" id="ARBA00022448"/>
    </source>
</evidence>
<sequence>MISSSPYMRVQRKTSELMLIVCCALVPGIIAQIWQFGYGVIIQLALAIVCAYFCEALIQILRRRNPFIYLKDNSALLTAMLLAVSIPPYSPWWLTIIGVSFSIIIVKQLYGGLGHNLFNPAMAGYVLLLISFPVLMTSWSPAAELLPNQLSITQAFDIIIYGFTQDGFSLRQVLSIDGFTLATPLDAFKTGLDQSLTSSEIIQQAMFDSWGPKGWNIVNLAFLLGGLGLILSKAIRWHIPVSFLLSLSTLTLLSQIIAPDQSVSLSIQLLSGATMLGAFFILTDPVSAATSNKGRLVYGALIGLLVFVIRTWGGYPDGVAFAVLLANICVPMIDYYIRDRVYGYQK</sequence>
<evidence type="ECO:0000256" key="4">
    <source>
        <dbReference type="ARBA" id="ARBA00022643"/>
    </source>
</evidence>
<keyword evidence="9 10" id="KW-0472">Membrane</keyword>
<evidence type="ECO:0000256" key="3">
    <source>
        <dbReference type="ARBA" id="ARBA00022630"/>
    </source>
</evidence>
<keyword evidence="12" id="KW-1185">Reference proteome</keyword>
<feature type="transmembrane region" description="Helical" evidence="10">
    <location>
        <begin position="295"/>
        <end position="313"/>
    </location>
</feature>
<feature type="transmembrane region" description="Helical" evidence="10">
    <location>
        <begin position="17"/>
        <end position="34"/>
    </location>
</feature>
<keyword evidence="2 10" id="KW-0597">Phosphoprotein</keyword>
<dbReference type="InterPro" id="IPR004338">
    <property type="entry name" value="NqrB/RnfD"/>
</dbReference>
<dbReference type="PANTHER" id="PTHR30578">
    <property type="entry name" value="ELECTRON TRANSPORT COMPLEX PROTEIN RNFD"/>
    <property type="match status" value="1"/>
</dbReference>
<feature type="transmembrane region" description="Helical" evidence="10">
    <location>
        <begin position="122"/>
        <end position="140"/>
    </location>
</feature>
<evidence type="ECO:0000256" key="9">
    <source>
        <dbReference type="ARBA" id="ARBA00023136"/>
    </source>
</evidence>
<dbReference type="HAMAP" id="MF_00462">
    <property type="entry name" value="RsxD_RnfD"/>
    <property type="match status" value="1"/>
</dbReference>
<evidence type="ECO:0000256" key="10">
    <source>
        <dbReference type="HAMAP-Rule" id="MF_00462"/>
    </source>
</evidence>
<protein>
    <recommendedName>
        <fullName evidence="10">Ion-translocating oxidoreductase complex subunit D</fullName>
        <ecNumber evidence="10">7.-.-.-</ecNumber>
    </recommendedName>
    <alternativeName>
        <fullName evidence="10">Rnf electron transport complex subunit D</fullName>
    </alternativeName>
</protein>
<evidence type="ECO:0000256" key="6">
    <source>
        <dbReference type="ARBA" id="ARBA00022967"/>
    </source>
</evidence>
<dbReference type="RefSeq" id="WP_120353932.1">
    <property type="nucleotide sequence ID" value="NZ_RAQO01000004.1"/>
</dbReference>
<organism evidence="11 12">
    <name type="scientific">Alginatibacterium sediminis</name>
    <dbReference type="NCBI Taxonomy" id="2164068"/>
    <lineage>
        <taxon>Bacteria</taxon>
        <taxon>Pseudomonadati</taxon>
        <taxon>Pseudomonadota</taxon>
        <taxon>Gammaproteobacteria</taxon>
        <taxon>Alteromonadales</taxon>
        <taxon>Alteromonadaceae</taxon>
        <taxon>Alginatibacterium</taxon>
    </lineage>
</organism>
<dbReference type="NCBIfam" id="NF002011">
    <property type="entry name" value="PRK00816.1"/>
    <property type="match status" value="1"/>
</dbReference>
<evidence type="ECO:0000256" key="2">
    <source>
        <dbReference type="ARBA" id="ARBA00022553"/>
    </source>
</evidence>
<comment type="cofactor">
    <cofactor evidence="10">
        <name>FMN</name>
        <dbReference type="ChEBI" id="CHEBI:58210"/>
    </cofactor>
</comment>
<comment type="subunit">
    <text evidence="10">The complex is composed of six subunits: RnfA, RnfB, RnfC, RnfD, RnfE and RnfG.</text>
</comment>